<protein>
    <submittedName>
        <fullName evidence="2">Uncharacterized protein</fullName>
    </submittedName>
</protein>
<dbReference type="OrthoDB" id="240272at2759"/>
<dbReference type="Proteomes" id="UP000015354">
    <property type="component" value="Unassembled WGS sequence"/>
</dbReference>
<reference evidence="2 4" key="1">
    <citation type="journal article" date="2013" name="PLoS ONE">
        <title>Predicting the Proteins of Angomonas deanei, Strigomonas culicis and Their Respective Endosymbionts Reveals New Aspects of the Trypanosomatidae Family.</title>
        <authorList>
            <person name="Motta M.C."/>
            <person name="Martins A.C."/>
            <person name="de Souza S.S."/>
            <person name="Catta-Preta C.M."/>
            <person name="Silva R."/>
            <person name="Klein C.C."/>
            <person name="de Almeida L.G."/>
            <person name="de Lima Cunha O."/>
            <person name="Ciapina L.P."/>
            <person name="Brocchi M."/>
            <person name="Colabardini A.C."/>
            <person name="de Araujo Lima B."/>
            <person name="Machado C.R."/>
            <person name="de Almeida Soares C.M."/>
            <person name="Probst C.M."/>
            <person name="de Menezes C.B."/>
            <person name="Thompson C.E."/>
            <person name="Bartholomeu D.C."/>
            <person name="Gradia D.F."/>
            <person name="Pavoni D.P."/>
            <person name="Grisard E.C."/>
            <person name="Fantinatti-Garboggini F."/>
            <person name="Marchini F.K."/>
            <person name="Rodrigues-Luiz G.F."/>
            <person name="Wagner G."/>
            <person name="Goldman G.H."/>
            <person name="Fietto J.L."/>
            <person name="Elias M.C."/>
            <person name="Goldman M.H."/>
            <person name="Sagot M.F."/>
            <person name="Pereira M."/>
            <person name="Stoco P.H."/>
            <person name="de Mendonca-Neto R.P."/>
            <person name="Teixeira S.M."/>
            <person name="Maciel T.E."/>
            <person name="de Oliveira Mendes T.A."/>
            <person name="Urmenyi T.P."/>
            <person name="de Souza W."/>
            <person name="Schenkman S."/>
            <person name="de Vasconcelos A.T."/>
        </authorList>
    </citation>
    <scope>NUCLEOTIDE SEQUENCE [LARGE SCALE GENOMIC DNA]</scope>
</reference>
<evidence type="ECO:0000313" key="3">
    <source>
        <dbReference type="EMBL" id="EPY30882.1"/>
    </source>
</evidence>
<feature type="region of interest" description="Disordered" evidence="1">
    <location>
        <begin position="42"/>
        <end position="66"/>
    </location>
</feature>
<keyword evidence="4" id="KW-1185">Reference proteome</keyword>
<evidence type="ECO:0000313" key="4">
    <source>
        <dbReference type="Proteomes" id="UP000015354"/>
    </source>
</evidence>
<accession>S9TWB0</accession>
<evidence type="ECO:0000256" key="1">
    <source>
        <dbReference type="SAM" id="MobiDB-lite"/>
    </source>
</evidence>
<reference evidence="2" key="2">
    <citation type="submission" date="2013-03" db="EMBL/GenBank/DDBJ databases">
        <authorList>
            <person name="Motta M.C.M."/>
            <person name="Martins A.C.A."/>
            <person name="Preta C.M.C.C."/>
            <person name="Silva R."/>
            <person name="de Souza S.S."/>
            <person name="Klein C.C."/>
            <person name="de Almeida L.G.P."/>
            <person name="Cunha O.L."/>
            <person name="Colabardini A.C."/>
            <person name="Lima B.A."/>
            <person name="Machado C.R."/>
            <person name="Soares C.M.A."/>
            <person name="de Menezes C.B.A."/>
            <person name="Bartolomeu D.C."/>
            <person name="Grisard E.C."/>
            <person name="Fantinatti-Garboggini F."/>
            <person name="Rodrigues-Luiz G.F."/>
            <person name="Wagner G."/>
            <person name="Goldman G.H."/>
            <person name="Fietto J.L.R."/>
            <person name="Ciapina L.P."/>
            <person name="Brocchi M."/>
            <person name="Elias M.C."/>
            <person name="Goldman M.H.S."/>
            <person name="Sagot M.-F."/>
            <person name="Pereira M."/>
            <person name="Stoco P.H."/>
            <person name="Teixeira S.M.R."/>
            <person name="de Mendonca-Neto R.P."/>
            <person name="Maciel T.E.F."/>
            <person name="Mendes T.A.O."/>
            <person name="Urmenyi T.P."/>
            <person name="Teixeira M.M.G."/>
            <person name="de Camargo E.F.P."/>
            <person name="de Sousa W."/>
            <person name="Schenkman S."/>
            <person name="de Vasconcelos A.T.R."/>
        </authorList>
    </citation>
    <scope>NUCLEOTIDE SEQUENCE</scope>
</reference>
<organism evidence="2 4">
    <name type="scientific">Strigomonas culicis</name>
    <dbReference type="NCBI Taxonomy" id="28005"/>
    <lineage>
        <taxon>Eukaryota</taxon>
        <taxon>Discoba</taxon>
        <taxon>Euglenozoa</taxon>
        <taxon>Kinetoplastea</taxon>
        <taxon>Metakinetoplastina</taxon>
        <taxon>Trypanosomatida</taxon>
        <taxon>Trypanosomatidae</taxon>
        <taxon>Strigomonadinae</taxon>
        <taxon>Strigomonas</taxon>
    </lineage>
</organism>
<comment type="caution">
    <text evidence="2">The sequence shown here is derived from an EMBL/GenBank/DDBJ whole genome shotgun (WGS) entry which is preliminary data.</text>
</comment>
<dbReference type="EMBL" id="ATMH01003821">
    <property type="protein sequence ID" value="EPY30882.1"/>
    <property type="molecule type" value="Genomic_DNA"/>
</dbReference>
<gene>
    <name evidence="3" type="ORF">STCU_03821</name>
    <name evidence="2" type="ORF">STCU_08792</name>
</gene>
<evidence type="ECO:0000313" key="2">
    <source>
        <dbReference type="EMBL" id="EPY20874.1"/>
    </source>
</evidence>
<name>S9TWB0_9TRYP</name>
<sequence length="425" mass="48579">MNSTQNNANGAVFYSTRTAAPREDDDALSEFLRQQAREGFASSSYWGHNGGEVPPRESDDVTGQNGYRFTDEINRKLVPFPKETTSMPKTRDYTLTGLHLLREGAREAYNTAHPMTEDQLRQLELLRGTGGGDADGTKARFLTLDTTTQRMPGKLDDDVIQTLQEGQALEDELRDRLAKIKKIPFSTEDPDAYRITSDDYIDMSGIDSSSYHVREQDPNDPSRMVDVYRSRYNNVTREGPRRREQTQKGMERSRLVNPNELRSTLMASRREQMSVGYEPWQAKELMSTMHREHAAYDVDEAQFTNTRDAVAPLRNRNYQLSQKHELAVTQHDERARSRNAGTFATEYTDGYQDRYDEADIDKKHAGKSVFDIKNGAYTMDHHFHHPRDATGRGETYNPAQLVPGQYTTMAKEPLHAMNFLETSEQ</sequence>
<proteinExistence type="predicted"/>
<dbReference type="AlphaFoldDB" id="S9TWB0"/>
<feature type="region of interest" description="Disordered" evidence="1">
    <location>
        <begin position="1"/>
        <end position="25"/>
    </location>
</feature>
<dbReference type="EMBL" id="ATMH01008792">
    <property type="protein sequence ID" value="EPY20874.1"/>
    <property type="molecule type" value="Genomic_DNA"/>
</dbReference>